<evidence type="ECO:0000313" key="2">
    <source>
        <dbReference type="Proteomes" id="UP001497680"/>
    </source>
</evidence>
<gene>
    <name evidence="1" type="ORF">F4821DRAFT_59623</name>
</gene>
<evidence type="ECO:0000313" key="1">
    <source>
        <dbReference type="EMBL" id="KAI6080396.1"/>
    </source>
</evidence>
<dbReference type="Proteomes" id="UP001497680">
    <property type="component" value="Unassembled WGS sequence"/>
</dbReference>
<keyword evidence="2" id="KW-1185">Reference proteome</keyword>
<proteinExistence type="predicted"/>
<comment type="caution">
    <text evidence="1">The sequence shown here is derived from an EMBL/GenBank/DDBJ whole genome shotgun (WGS) entry which is preliminary data.</text>
</comment>
<sequence>MLFSIPILLACVGAVNARKLVTPAVLPTVVDPDPIEFIPDPTTSPNPQVPQFVTDCNGSSMCPTLHVKACDIAINFKVIRDNNPNYGAEGSNAPRRGECHGDATDWGCGILIQGPSNCTRTGNEMWIDYQDIRKGGCHHCGHKYWSDWGCVTTIDYFPVCGIWH</sequence>
<protein>
    <submittedName>
        <fullName evidence="1">Uncharacterized protein</fullName>
    </submittedName>
</protein>
<organism evidence="1 2">
    <name type="scientific">Hypoxylon rubiginosum</name>
    <dbReference type="NCBI Taxonomy" id="110542"/>
    <lineage>
        <taxon>Eukaryota</taxon>
        <taxon>Fungi</taxon>
        <taxon>Dikarya</taxon>
        <taxon>Ascomycota</taxon>
        <taxon>Pezizomycotina</taxon>
        <taxon>Sordariomycetes</taxon>
        <taxon>Xylariomycetidae</taxon>
        <taxon>Xylariales</taxon>
        <taxon>Hypoxylaceae</taxon>
        <taxon>Hypoxylon</taxon>
    </lineage>
</organism>
<dbReference type="EMBL" id="MU394447">
    <property type="protein sequence ID" value="KAI6080396.1"/>
    <property type="molecule type" value="Genomic_DNA"/>
</dbReference>
<name>A0ACC0CJ77_9PEZI</name>
<accession>A0ACC0CJ77</accession>
<reference evidence="1 2" key="1">
    <citation type="journal article" date="2022" name="New Phytol.">
        <title>Ecological generalism drives hyperdiversity of secondary metabolite gene clusters in xylarialean endophytes.</title>
        <authorList>
            <person name="Franco M.E.E."/>
            <person name="Wisecaver J.H."/>
            <person name="Arnold A.E."/>
            <person name="Ju Y.M."/>
            <person name="Slot J.C."/>
            <person name="Ahrendt S."/>
            <person name="Moore L.P."/>
            <person name="Eastman K.E."/>
            <person name="Scott K."/>
            <person name="Konkel Z."/>
            <person name="Mondo S.J."/>
            <person name="Kuo A."/>
            <person name="Hayes R.D."/>
            <person name="Haridas S."/>
            <person name="Andreopoulos B."/>
            <person name="Riley R."/>
            <person name="LaButti K."/>
            <person name="Pangilinan J."/>
            <person name="Lipzen A."/>
            <person name="Amirebrahimi M."/>
            <person name="Yan J."/>
            <person name="Adam C."/>
            <person name="Keymanesh K."/>
            <person name="Ng V."/>
            <person name="Louie K."/>
            <person name="Northen T."/>
            <person name="Drula E."/>
            <person name="Henrissat B."/>
            <person name="Hsieh H.M."/>
            <person name="Youens-Clark K."/>
            <person name="Lutzoni F."/>
            <person name="Miadlikowska J."/>
            <person name="Eastwood D.C."/>
            <person name="Hamelin R.C."/>
            <person name="Grigoriev I.V."/>
            <person name="U'Ren J.M."/>
        </authorList>
    </citation>
    <scope>NUCLEOTIDE SEQUENCE [LARGE SCALE GENOMIC DNA]</scope>
    <source>
        <strain evidence="1 2">ER1909</strain>
    </source>
</reference>